<gene>
    <name evidence="2" type="ORF">EDC26_106161</name>
</gene>
<dbReference type="AlphaFoldDB" id="A0A4R3M774"/>
<accession>A0A4R3M774</accession>
<protein>
    <submittedName>
        <fullName evidence="2">N-formylglutamate deformylase</fullName>
    </submittedName>
</protein>
<keyword evidence="3" id="KW-1185">Reference proteome</keyword>
<dbReference type="EMBL" id="SMAJ01000006">
    <property type="protein sequence ID" value="TCT07437.1"/>
    <property type="molecule type" value="Genomic_DNA"/>
</dbReference>
<evidence type="ECO:0000313" key="2">
    <source>
        <dbReference type="EMBL" id="TCT07437.1"/>
    </source>
</evidence>
<dbReference type="Proteomes" id="UP000295525">
    <property type="component" value="Unassembled WGS sequence"/>
</dbReference>
<comment type="caution">
    <text evidence="2">The sequence shown here is derived from an EMBL/GenBank/DDBJ whole genome shotgun (WGS) entry which is preliminary data.</text>
</comment>
<dbReference type="RefSeq" id="WP_132582216.1">
    <property type="nucleotide sequence ID" value="NZ_SMAJ01000006.1"/>
</dbReference>
<evidence type="ECO:0000313" key="3">
    <source>
        <dbReference type="Proteomes" id="UP000295525"/>
    </source>
</evidence>
<evidence type="ECO:0000256" key="1">
    <source>
        <dbReference type="SAM" id="MobiDB-lite"/>
    </source>
</evidence>
<name>A0A4R3M774_9BURK</name>
<reference evidence="2 3" key="1">
    <citation type="submission" date="2019-03" db="EMBL/GenBank/DDBJ databases">
        <title>Genomic Encyclopedia of Type Strains, Phase IV (KMG-IV): sequencing the most valuable type-strain genomes for metagenomic binning, comparative biology and taxonomic classification.</title>
        <authorList>
            <person name="Goeker M."/>
        </authorList>
    </citation>
    <scope>NUCLEOTIDE SEQUENCE [LARGE SCALE GENOMIC DNA]</scope>
    <source>
        <strain evidence="2 3">DSM 24591</strain>
    </source>
</reference>
<dbReference type="Pfam" id="PF05013">
    <property type="entry name" value="FGase"/>
    <property type="match status" value="1"/>
</dbReference>
<proteinExistence type="predicted"/>
<dbReference type="OrthoDB" id="8716700at2"/>
<feature type="region of interest" description="Disordered" evidence="1">
    <location>
        <begin position="1"/>
        <end position="23"/>
    </location>
</feature>
<dbReference type="InterPro" id="IPR007709">
    <property type="entry name" value="N-FG_amidohydro"/>
</dbReference>
<organism evidence="2 3">
    <name type="scientific">Paralcaligenes ureilyticus</name>
    <dbReference type="NCBI Taxonomy" id="627131"/>
    <lineage>
        <taxon>Bacteria</taxon>
        <taxon>Pseudomonadati</taxon>
        <taxon>Pseudomonadota</taxon>
        <taxon>Betaproteobacteria</taxon>
        <taxon>Burkholderiales</taxon>
        <taxon>Alcaligenaceae</taxon>
        <taxon>Paralcaligenes</taxon>
    </lineage>
</organism>
<dbReference type="Gene3D" id="3.40.630.40">
    <property type="entry name" value="Zn-dependent exopeptidases"/>
    <property type="match status" value="1"/>
</dbReference>
<dbReference type="SUPFAM" id="SSF53187">
    <property type="entry name" value="Zn-dependent exopeptidases"/>
    <property type="match status" value="1"/>
</dbReference>
<sequence>MNDADIESPAKAADANIPDGTHKGCRYKSTGVQETSSPFFIALPRDGALPIVLDSPHSGFTLPDDFDTSAPRDALLSSRDAFVEQLWGGAPQRGATLIGAHFPRAYIDPNRALSDIDTELLATPWPGEIVPQTYSARGMGLIRRTALPGVPMYQRKLGIAEVQHRIDAYYLPYRQALAAQIDQAWQRAGRVWHIDCHSMKSQGNAMNIDAGRARPDIVVSDRCGTSADPAFTAWAAGCLRGYGYRVTINDPYQGGDIIRQTGAPKDGRHSIQIEINRALYMNETTFEKHDGFGILRGHLDTFLDALAGFVRRQIQ</sequence>